<organism evidence="8 9">
    <name type="scientific">Yoonia vestfoldensis SKA53</name>
    <dbReference type="NCBI Taxonomy" id="314232"/>
    <lineage>
        <taxon>Bacteria</taxon>
        <taxon>Pseudomonadati</taxon>
        <taxon>Pseudomonadota</taxon>
        <taxon>Alphaproteobacteria</taxon>
        <taxon>Rhodobacterales</taxon>
        <taxon>Paracoccaceae</taxon>
        <taxon>Yoonia</taxon>
    </lineage>
</organism>
<evidence type="ECO:0000256" key="1">
    <source>
        <dbReference type="ARBA" id="ARBA00004781"/>
    </source>
</evidence>
<dbReference type="EC" id="1.1.1.133" evidence="3 6"/>
<name>A3V401_9RHOB</name>
<dbReference type="GO" id="GO:0019305">
    <property type="term" value="P:dTDP-rhamnose biosynthetic process"/>
    <property type="evidence" value="ECO:0007669"/>
    <property type="project" value="UniProtKB-UniPathway"/>
</dbReference>
<dbReference type="PANTHER" id="PTHR10491">
    <property type="entry name" value="DTDP-4-DEHYDRORHAMNOSE REDUCTASE"/>
    <property type="match status" value="1"/>
</dbReference>
<keyword evidence="9" id="KW-1185">Reference proteome</keyword>
<dbReference type="Pfam" id="PF04321">
    <property type="entry name" value="RmlD_sub_bind"/>
    <property type="match status" value="1"/>
</dbReference>
<dbReference type="AlphaFoldDB" id="A3V401"/>
<keyword evidence="6" id="KW-0521">NADP</keyword>
<comment type="pathway">
    <text evidence="1 6">Carbohydrate biosynthesis; dTDP-L-rhamnose biosynthesis.</text>
</comment>
<evidence type="ECO:0000256" key="2">
    <source>
        <dbReference type="ARBA" id="ARBA00010944"/>
    </source>
</evidence>
<dbReference type="eggNOG" id="COG1091">
    <property type="taxonomic scope" value="Bacteria"/>
</dbReference>
<dbReference type="SUPFAM" id="SSF51735">
    <property type="entry name" value="NAD(P)-binding Rossmann-fold domains"/>
    <property type="match status" value="1"/>
</dbReference>
<sequence>MMHVLVFGQTGQVATALAQQTCADITITCLGRDRADLTDPAACAAIIAQTHADVVINAAAYTAVDRAESEPDLARAINATAPAAMARACAARKIPFLHISTDYVFGGSGSRPWQVDDPTGPLGIYGQTKLAGEDAVRAAAGAHVILRTSWVFSAHGANFVKTMLRLGAMRPDINVVADQHGGPTAADDIAAALISIARAFHTGRGISGTYHFSGSPNVSWAGFARTIFASAGIDCAVQDIPTSAYPTPAARPANSRLDCSALARDYAIAQPDWQGSLRHVLQSLQGERQ</sequence>
<dbReference type="UniPathway" id="UPA00124"/>
<evidence type="ECO:0000256" key="6">
    <source>
        <dbReference type="RuleBase" id="RU364082"/>
    </source>
</evidence>
<dbReference type="Proteomes" id="UP000004507">
    <property type="component" value="Unassembled WGS sequence"/>
</dbReference>
<dbReference type="GO" id="GO:0008831">
    <property type="term" value="F:dTDP-4-dehydrorhamnose reductase activity"/>
    <property type="evidence" value="ECO:0007669"/>
    <property type="project" value="UniProtKB-EC"/>
</dbReference>
<evidence type="ECO:0000313" key="8">
    <source>
        <dbReference type="EMBL" id="EAQ07208.1"/>
    </source>
</evidence>
<evidence type="ECO:0000259" key="7">
    <source>
        <dbReference type="Pfam" id="PF04321"/>
    </source>
</evidence>
<accession>A3V401</accession>
<proteinExistence type="inferred from homology"/>
<dbReference type="STRING" id="314232.SKA53_02391"/>
<evidence type="ECO:0000313" key="9">
    <source>
        <dbReference type="Proteomes" id="UP000004507"/>
    </source>
</evidence>
<evidence type="ECO:0000256" key="3">
    <source>
        <dbReference type="ARBA" id="ARBA00012929"/>
    </source>
</evidence>
<dbReference type="CDD" id="cd05254">
    <property type="entry name" value="dTDP_HR_like_SDR_e"/>
    <property type="match status" value="1"/>
</dbReference>
<comment type="cofactor">
    <cofactor evidence="6">
        <name>Mg(2+)</name>
        <dbReference type="ChEBI" id="CHEBI:18420"/>
    </cofactor>
    <text evidence="6">Binds 1 Mg(2+) ion per monomer.</text>
</comment>
<gene>
    <name evidence="8" type="ORF">SKA53_02391</name>
</gene>
<dbReference type="NCBIfam" id="TIGR01214">
    <property type="entry name" value="rmlD"/>
    <property type="match status" value="1"/>
</dbReference>
<dbReference type="InterPro" id="IPR036291">
    <property type="entry name" value="NAD(P)-bd_dom_sf"/>
</dbReference>
<evidence type="ECO:0000256" key="5">
    <source>
        <dbReference type="ARBA" id="ARBA00048200"/>
    </source>
</evidence>
<comment type="similarity">
    <text evidence="2 6">Belongs to the dTDP-4-dehydrorhamnose reductase family.</text>
</comment>
<keyword evidence="6" id="KW-0560">Oxidoreductase</keyword>
<feature type="domain" description="RmlD-like substrate binding" evidence="7">
    <location>
        <begin position="2"/>
        <end position="284"/>
    </location>
</feature>
<reference evidence="8 9" key="1">
    <citation type="submission" date="2006-01" db="EMBL/GenBank/DDBJ databases">
        <authorList>
            <person name="Hagstrom A."/>
            <person name="Ferriera S."/>
            <person name="Johnson J."/>
            <person name="Kravitz S."/>
            <person name="Halpern A."/>
            <person name="Remington K."/>
            <person name="Beeson K."/>
            <person name="Tran B."/>
            <person name="Rogers Y.-H."/>
            <person name="Friedman R."/>
            <person name="Venter J.C."/>
        </authorList>
    </citation>
    <scope>NUCLEOTIDE SEQUENCE [LARGE SCALE GENOMIC DNA]</scope>
    <source>
        <strain evidence="8 9">SKA53</strain>
    </source>
</reference>
<comment type="caution">
    <text evidence="8">The sequence shown here is derived from an EMBL/GenBank/DDBJ whole genome shotgun (WGS) entry which is preliminary data.</text>
</comment>
<dbReference type="InterPro" id="IPR029903">
    <property type="entry name" value="RmlD-like-bd"/>
</dbReference>
<comment type="function">
    <text evidence="6">Catalyzes the reduction of dTDP-6-deoxy-L-lyxo-4-hexulose to yield dTDP-L-rhamnose.</text>
</comment>
<dbReference type="EMBL" id="AAMS01000003">
    <property type="protein sequence ID" value="EAQ07208.1"/>
    <property type="molecule type" value="Genomic_DNA"/>
</dbReference>
<protein>
    <recommendedName>
        <fullName evidence="4 6">dTDP-4-dehydrorhamnose reductase</fullName>
        <ecNumber evidence="3 6">1.1.1.133</ecNumber>
    </recommendedName>
</protein>
<dbReference type="PANTHER" id="PTHR10491:SF4">
    <property type="entry name" value="METHIONINE ADENOSYLTRANSFERASE 2 SUBUNIT BETA"/>
    <property type="match status" value="1"/>
</dbReference>
<dbReference type="RefSeq" id="WP_007204438.1">
    <property type="nucleotide sequence ID" value="NZ_CH672414.1"/>
</dbReference>
<dbReference type="HOGENOM" id="CLU_045518_1_0_5"/>
<evidence type="ECO:0000256" key="4">
    <source>
        <dbReference type="ARBA" id="ARBA00017099"/>
    </source>
</evidence>
<dbReference type="InterPro" id="IPR005913">
    <property type="entry name" value="dTDP_dehydrorham_reduct"/>
</dbReference>
<comment type="catalytic activity">
    <reaction evidence="5 6">
        <text>dTDP-beta-L-rhamnose + NADP(+) = dTDP-4-dehydro-beta-L-rhamnose + NADPH + H(+)</text>
        <dbReference type="Rhea" id="RHEA:21796"/>
        <dbReference type="ChEBI" id="CHEBI:15378"/>
        <dbReference type="ChEBI" id="CHEBI:57510"/>
        <dbReference type="ChEBI" id="CHEBI:57783"/>
        <dbReference type="ChEBI" id="CHEBI:58349"/>
        <dbReference type="ChEBI" id="CHEBI:62830"/>
        <dbReference type="EC" id="1.1.1.133"/>
    </reaction>
</comment>
<dbReference type="Gene3D" id="3.90.25.10">
    <property type="entry name" value="UDP-galactose 4-epimerase, domain 1"/>
    <property type="match status" value="1"/>
</dbReference>
<dbReference type="Gene3D" id="3.40.50.720">
    <property type="entry name" value="NAD(P)-binding Rossmann-like Domain"/>
    <property type="match status" value="1"/>
</dbReference>